<dbReference type="Pfam" id="PF13781">
    <property type="entry name" value="DoxX_3"/>
    <property type="match status" value="1"/>
</dbReference>
<proteinExistence type="predicted"/>
<keyword evidence="1" id="KW-1133">Transmembrane helix</keyword>
<name>A0A495SR73_9FLAO</name>
<reference evidence="2 3" key="1">
    <citation type="submission" date="2018-10" db="EMBL/GenBank/DDBJ databases">
        <title>Genomic Encyclopedia of Archaeal and Bacterial Type Strains, Phase II (KMG-II): from individual species to whole genera.</title>
        <authorList>
            <person name="Goeker M."/>
        </authorList>
    </citation>
    <scope>NUCLEOTIDE SEQUENCE [LARGE SCALE GENOMIC DNA]</scope>
    <source>
        <strain evidence="2 3">DSM 14219</strain>
    </source>
</reference>
<evidence type="ECO:0000313" key="2">
    <source>
        <dbReference type="EMBL" id="RKT01992.1"/>
    </source>
</evidence>
<dbReference type="AlphaFoldDB" id="A0A495SR73"/>
<comment type="caution">
    <text evidence="2">The sequence shown here is derived from an EMBL/GenBank/DDBJ whole genome shotgun (WGS) entry which is preliminary data.</text>
</comment>
<dbReference type="OrthoDB" id="1365847at2"/>
<feature type="transmembrane region" description="Helical" evidence="1">
    <location>
        <begin position="103"/>
        <end position="121"/>
    </location>
</feature>
<feature type="transmembrane region" description="Helical" evidence="1">
    <location>
        <begin position="47"/>
        <end position="65"/>
    </location>
</feature>
<dbReference type="RefSeq" id="WP_121460860.1">
    <property type="nucleotide sequence ID" value="NZ_RBXB01000001.1"/>
</dbReference>
<organism evidence="2 3">
    <name type="scientific">Chryseobacterium defluvii</name>
    <dbReference type="NCBI Taxonomy" id="160396"/>
    <lineage>
        <taxon>Bacteria</taxon>
        <taxon>Pseudomonadati</taxon>
        <taxon>Bacteroidota</taxon>
        <taxon>Flavobacteriia</taxon>
        <taxon>Flavobacteriales</taxon>
        <taxon>Weeksellaceae</taxon>
        <taxon>Chryseobacterium group</taxon>
        <taxon>Chryseobacterium</taxon>
    </lineage>
</organism>
<feature type="transmembrane region" description="Helical" evidence="1">
    <location>
        <begin position="77"/>
        <end position="97"/>
    </location>
</feature>
<evidence type="ECO:0000313" key="3">
    <source>
        <dbReference type="Proteomes" id="UP000272428"/>
    </source>
</evidence>
<sequence>MKNIHLLFTYFIALVWLINGLFCKVLNLVPRHEQIVARILGNDYSRAFTLFIGLSEVVMAIWIILGIQTKVNAIMQIIIIAAMNVLEFVLVPDLLLWGKFNSLFAFLFILLIYFNEFRFSLKNTNRYA</sequence>
<keyword evidence="1" id="KW-0472">Membrane</keyword>
<protein>
    <submittedName>
        <fullName evidence="2">DoxX-like protein</fullName>
    </submittedName>
</protein>
<gene>
    <name evidence="2" type="ORF">BCF58_1225</name>
</gene>
<dbReference type="Proteomes" id="UP000272428">
    <property type="component" value="Unassembled WGS sequence"/>
</dbReference>
<evidence type="ECO:0000256" key="1">
    <source>
        <dbReference type="SAM" id="Phobius"/>
    </source>
</evidence>
<keyword evidence="3" id="KW-1185">Reference proteome</keyword>
<dbReference type="InterPro" id="IPR025695">
    <property type="entry name" value="DoxX-like"/>
</dbReference>
<dbReference type="EMBL" id="RBXB01000001">
    <property type="protein sequence ID" value="RKT01992.1"/>
    <property type="molecule type" value="Genomic_DNA"/>
</dbReference>
<keyword evidence="1" id="KW-0812">Transmembrane</keyword>
<accession>A0A495SR73</accession>